<evidence type="ECO:0000313" key="5">
    <source>
        <dbReference type="Proteomes" id="UP000007800"/>
    </source>
</evidence>
<dbReference type="GeneID" id="9044101"/>
<proteinExistence type="predicted"/>
<dbReference type="CDD" id="cd02961">
    <property type="entry name" value="PDI_a_family"/>
    <property type="match status" value="2"/>
</dbReference>
<name>C5LR26_PERM5</name>
<evidence type="ECO:0000313" key="4">
    <source>
        <dbReference type="EMBL" id="EER00911.1"/>
    </source>
</evidence>
<gene>
    <name evidence="4" type="ORF">Pmar_PMAR002982</name>
</gene>
<feature type="region of interest" description="Disordered" evidence="1">
    <location>
        <begin position="257"/>
        <end position="276"/>
    </location>
</feature>
<dbReference type="PANTHER" id="PTHR45184:SF1">
    <property type="entry name" value="DNAJ PROTEIN ERDJ3A"/>
    <property type="match status" value="1"/>
</dbReference>
<protein>
    <submittedName>
        <fullName evidence="4">Heat shock protein DnaJ, putative</fullName>
    </submittedName>
</protein>
<keyword evidence="4" id="KW-0346">Stress response</keyword>
<keyword evidence="5" id="KW-1185">Reference proteome</keyword>
<dbReference type="InParanoid" id="C5LR26"/>
<feature type="chain" id="PRO_5002955013" evidence="2">
    <location>
        <begin position="23"/>
        <end position="434"/>
    </location>
</feature>
<feature type="domain" description="Thioredoxin" evidence="3">
    <location>
        <begin position="182"/>
        <end position="245"/>
    </location>
</feature>
<dbReference type="Proteomes" id="UP000007800">
    <property type="component" value="Unassembled WGS sequence"/>
</dbReference>
<dbReference type="InterPro" id="IPR052842">
    <property type="entry name" value="ER_Co-chaperone"/>
</dbReference>
<organism evidence="5">
    <name type="scientific">Perkinsus marinus (strain ATCC 50983 / TXsc)</name>
    <dbReference type="NCBI Taxonomy" id="423536"/>
    <lineage>
        <taxon>Eukaryota</taxon>
        <taxon>Sar</taxon>
        <taxon>Alveolata</taxon>
        <taxon>Perkinsozoa</taxon>
        <taxon>Perkinsea</taxon>
        <taxon>Perkinsida</taxon>
        <taxon>Perkinsidae</taxon>
        <taxon>Perkinsus</taxon>
    </lineage>
</organism>
<dbReference type="EMBL" id="GG684654">
    <property type="protein sequence ID" value="EER00911.1"/>
    <property type="molecule type" value="Genomic_DNA"/>
</dbReference>
<dbReference type="InterPro" id="IPR013766">
    <property type="entry name" value="Thioredoxin_domain"/>
</dbReference>
<dbReference type="SUPFAM" id="SSF52833">
    <property type="entry name" value="Thioredoxin-like"/>
    <property type="match status" value="3"/>
</dbReference>
<dbReference type="Pfam" id="PF00085">
    <property type="entry name" value="Thioredoxin"/>
    <property type="match status" value="1"/>
</dbReference>
<dbReference type="OMA" id="FCYINNE"/>
<dbReference type="RefSeq" id="XP_002768193.1">
    <property type="nucleotide sequence ID" value="XM_002768147.1"/>
</dbReference>
<dbReference type="AlphaFoldDB" id="C5LR26"/>
<dbReference type="InterPro" id="IPR036249">
    <property type="entry name" value="Thioredoxin-like_sf"/>
</dbReference>
<keyword evidence="2" id="KW-0732">Signal</keyword>
<accession>C5LR26</accession>
<dbReference type="PANTHER" id="PTHR45184">
    <property type="entry name" value="DNAJ PROTEIN ERDJ3A"/>
    <property type="match status" value="1"/>
</dbReference>
<evidence type="ECO:0000256" key="2">
    <source>
        <dbReference type="SAM" id="SignalP"/>
    </source>
</evidence>
<dbReference type="OrthoDB" id="427280at2759"/>
<dbReference type="Gene3D" id="3.40.30.10">
    <property type="entry name" value="Glutaredoxin"/>
    <property type="match status" value="3"/>
</dbReference>
<feature type="signal peptide" evidence="2">
    <location>
        <begin position="1"/>
        <end position="22"/>
    </location>
</feature>
<sequence>MLPSSMRLVALVAALLALVAEARVKIDPSKHDVVKLNPQSFGSVIERHRDWQISAVFFYDDSTPVKDFNKVNEVAQQTKRMVKMGAVDCDENRALCEQNNIKGCPKSATSDASQLVIYPRNPIPQFIYEGKLEAHDVKKAVLRYLPTELIKKLDAANVDTFLTTDAAMPKVLLFTEKDSPPPMFKALSNEFRKEMQFGLVNVKKQPDLAKRFGVKKAPKILLQQAVGKKPEAYKGEVSYIPIADWVNLHRETFSRGGGFEETARPGSGSETEAPSRPWLAQEIPEITKRSAKHVCFDGGEGHCVIYLKEGGPLSKEEEDGLVELRDRFTSQLHNRGAKLRWVWLDVSKEPAWAEMFGISKFPNVVVFNPHKRLRFCKFDDDDEEHTGDKDGVEYLVDKVLGGDGRFKIVKGQKLPELSDREEDGEKAQSDRDEL</sequence>
<reference evidence="4 5" key="1">
    <citation type="submission" date="2008-07" db="EMBL/GenBank/DDBJ databases">
        <authorList>
            <person name="El-Sayed N."/>
            <person name="Caler E."/>
            <person name="Inman J."/>
            <person name="Amedeo P."/>
            <person name="Hass B."/>
            <person name="Wortman J."/>
        </authorList>
    </citation>
    <scope>NUCLEOTIDE SEQUENCE [LARGE SCALE GENOMIC DNA]</scope>
    <source>
        <strain evidence="5">ATCC 50983 / TXsc</strain>
    </source>
</reference>
<evidence type="ECO:0000259" key="3">
    <source>
        <dbReference type="Pfam" id="PF00085"/>
    </source>
</evidence>
<evidence type="ECO:0000256" key="1">
    <source>
        <dbReference type="SAM" id="MobiDB-lite"/>
    </source>
</evidence>